<reference evidence="1 2" key="1">
    <citation type="submission" date="2024-06" db="EMBL/GenBank/DDBJ databases">
        <title>Genomic Encyclopedia of Type Strains, Phase IV (KMG-IV): sequencing the most valuable type-strain genomes for metagenomic binning, comparative biology and taxonomic classification.</title>
        <authorList>
            <person name="Goeker M."/>
        </authorList>
    </citation>
    <scope>NUCLEOTIDE SEQUENCE [LARGE SCALE GENOMIC DNA]</scope>
    <source>
        <strain evidence="1 2">DSM 100022</strain>
    </source>
</reference>
<name>A0ABV2GSP3_9HYPH</name>
<accession>A0ABV2GSP3</accession>
<organism evidence="1 2">
    <name type="scientific">Mesorhizobium robiniae</name>
    <dbReference type="NCBI Taxonomy" id="559315"/>
    <lineage>
        <taxon>Bacteria</taxon>
        <taxon>Pseudomonadati</taxon>
        <taxon>Pseudomonadota</taxon>
        <taxon>Alphaproteobacteria</taxon>
        <taxon>Hyphomicrobiales</taxon>
        <taxon>Phyllobacteriaceae</taxon>
        <taxon>Mesorhizobium</taxon>
    </lineage>
</organism>
<dbReference type="EMBL" id="JBEPMC010000007">
    <property type="protein sequence ID" value="MET3581310.1"/>
    <property type="molecule type" value="Genomic_DNA"/>
</dbReference>
<keyword evidence="2" id="KW-1185">Reference proteome</keyword>
<evidence type="ECO:0000313" key="2">
    <source>
        <dbReference type="Proteomes" id="UP001549204"/>
    </source>
</evidence>
<proteinExistence type="predicted"/>
<comment type="caution">
    <text evidence="1">The sequence shown here is derived from an EMBL/GenBank/DDBJ whole genome shotgun (WGS) entry which is preliminary data.</text>
</comment>
<dbReference type="Proteomes" id="UP001549204">
    <property type="component" value="Unassembled WGS sequence"/>
</dbReference>
<evidence type="ECO:0008006" key="3">
    <source>
        <dbReference type="Google" id="ProtNLM"/>
    </source>
</evidence>
<evidence type="ECO:0000313" key="1">
    <source>
        <dbReference type="EMBL" id="MET3581310.1"/>
    </source>
</evidence>
<sequence length="82" mass="9247">MAPRPPCNFGRFVNAVAAKIGSWLGEGNVNRSSRLGRGMQQREASIVRHLVFLCCAFFRFRPENDMAVLRRIPDIEIRNAAS</sequence>
<protein>
    <recommendedName>
        <fullName evidence="3">Transposase</fullName>
    </recommendedName>
</protein>
<gene>
    <name evidence="1" type="ORF">ABID19_004356</name>
</gene>